<dbReference type="Proteomes" id="UP000825935">
    <property type="component" value="Chromosome 22"/>
</dbReference>
<evidence type="ECO:0000256" key="7">
    <source>
        <dbReference type="ARBA" id="ARBA00022614"/>
    </source>
</evidence>
<keyword evidence="11" id="KW-0677">Repeat</keyword>
<dbReference type="EMBL" id="CM035427">
    <property type="protein sequence ID" value="KAH7307379.1"/>
    <property type="molecule type" value="Genomic_DNA"/>
</dbReference>
<evidence type="ECO:0000256" key="4">
    <source>
        <dbReference type="ARBA" id="ARBA00022475"/>
    </source>
</evidence>
<name>A0A8T2S8L0_CERRI</name>
<keyword evidence="7" id="KW-0433">Leucine-rich repeat</keyword>
<evidence type="ECO:0000256" key="10">
    <source>
        <dbReference type="ARBA" id="ARBA00022729"/>
    </source>
</evidence>
<feature type="transmembrane region" description="Helical" evidence="20">
    <location>
        <begin position="648"/>
        <end position="670"/>
    </location>
</feature>
<dbReference type="Pfam" id="PF13855">
    <property type="entry name" value="LRR_8"/>
    <property type="match status" value="3"/>
</dbReference>
<evidence type="ECO:0000256" key="18">
    <source>
        <dbReference type="ARBA" id="ARBA00047899"/>
    </source>
</evidence>
<dbReference type="GO" id="GO:0005524">
    <property type="term" value="F:ATP binding"/>
    <property type="evidence" value="ECO:0007669"/>
    <property type="project" value="UniProtKB-KW"/>
</dbReference>
<dbReference type="InterPro" id="IPR050647">
    <property type="entry name" value="Plant_LRR-RLKs"/>
</dbReference>
<dbReference type="GO" id="GO:0051707">
    <property type="term" value="P:response to other organism"/>
    <property type="evidence" value="ECO:0007669"/>
    <property type="project" value="UniProtKB-ARBA"/>
</dbReference>
<dbReference type="FunFam" id="3.80.10.10:FF:000233">
    <property type="entry name" value="Leucine-rich repeat receptor-like protein kinase TDR"/>
    <property type="match status" value="1"/>
</dbReference>
<dbReference type="SUPFAM" id="SSF56112">
    <property type="entry name" value="Protein kinase-like (PK-like)"/>
    <property type="match status" value="1"/>
</dbReference>
<dbReference type="FunFam" id="3.80.10.10:FF:000453">
    <property type="entry name" value="Leucine-rich receptor-like protein kinase family protein"/>
    <property type="match status" value="1"/>
</dbReference>
<evidence type="ECO:0000256" key="17">
    <source>
        <dbReference type="ARBA" id="ARBA00023180"/>
    </source>
</evidence>
<keyword evidence="15 20" id="KW-1133">Transmembrane helix</keyword>
<keyword evidence="12" id="KW-0547">Nucleotide-binding</keyword>
<dbReference type="InterPro" id="IPR011009">
    <property type="entry name" value="Kinase-like_dom_sf"/>
</dbReference>
<dbReference type="AlphaFoldDB" id="A0A8T2S8L0"/>
<evidence type="ECO:0000256" key="8">
    <source>
        <dbReference type="ARBA" id="ARBA00022679"/>
    </source>
</evidence>
<keyword evidence="24" id="KW-1185">Reference proteome</keyword>
<dbReference type="SUPFAM" id="SSF52058">
    <property type="entry name" value="L domain-like"/>
    <property type="match status" value="1"/>
</dbReference>
<dbReference type="InterPro" id="IPR001611">
    <property type="entry name" value="Leu-rich_rpt"/>
</dbReference>
<dbReference type="GO" id="GO:0009791">
    <property type="term" value="P:post-embryonic development"/>
    <property type="evidence" value="ECO:0007669"/>
    <property type="project" value="UniProtKB-ARBA"/>
</dbReference>
<evidence type="ECO:0000256" key="9">
    <source>
        <dbReference type="ARBA" id="ARBA00022692"/>
    </source>
</evidence>
<keyword evidence="14" id="KW-0067">ATP-binding</keyword>
<keyword evidence="5" id="KW-0723">Serine/threonine-protein kinase</keyword>
<organism evidence="23 24">
    <name type="scientific">Ceratopteris richardii</name>
    <name type="common">Triangle waterfern</name>
    <dbReference type="NCBI Taxonomy" id="49495"/>
    <lineage>
        <taxon>Eukaryota</taxon>
        <taxon>Viridiplantae</taxon>
        <taxon>Streptophyta</taxon>
        <taxon>Embryophyta</taxon>
        <taxon>Tracheophyta</taxon>
        <taxon>Polypodiopsida</taxon>
        <taxon>Polypodiidae</taxon>
        <taxon>Polypodiales</taxon>
        <taxon>Pteridineae</taxon>
        <taxon>Pteridaceae</taxon>
        <taxon>Parkerioideae</taxon>
        <taxon>Ceratopteris</taxon>
    </lineage>
</organism>
<evidence type="ECO:0000256" key="20">
    <source>
        <dbReference type="SAM" id="Phobius"/>
    </source>
</evidence>
<dbReference type="Pfam" id="PF00560">
    <property type="entry name" value="LRR_1"/>
    <property type="match status" value="2"/>
</dbReference>
<evidence type="ECO:0000256" key="19">
    <source>
        <dbReference type="ARBA" id="ARBA00048679"/>
    </source>
</evidence>
<keyword evidence="6" id="KW-0597">Phosphoprotein</keyword>
<keyword evidence="4" id="KW-1003">Cell membrane</keyword>
<dbReference type="GO" id="GO:0006952">
    <property type="term" value="P:defense response"/>
    <property type="evidence" value="ECO:0007669"/>
    <property type="project" value="UniProtKB-ARBA"/>
</dbReference>
<dbReference type="FunFam" id="1.10.510.10:FF:000417">
    <property type="entry name" value="Leucine-rich repeat receptor-like protein kinase"/>
    <property type="match status" value="1"/>
</dbReference>
<dbReference type="PROSITE" id="PS00108">
    <property type="entry name" value="PROTEIN_KINASE_ST"/>
    <property type="match status" value="1"/>
</dbReference>
<dbReference type="Gene3D" id="3.80.10.10">
    <property type="entry name" value="Ribonuclease Inhibitor"/>
    <property type="match status" value="5"/>
</dbReference>
<proteinExistence type="inferred from homology"/>
<dbReference type="SMART" id="SM00369">
    <property type="entry name" value="LRR_TYP"/>
    <property type="match status" value="10"/>
</dbReference>
<evidence type="ECO:0000256" key="21">
    <source>
        <dbReference type="SAM" id="SignalP"/>
    </source>
</evidence>
<evidence type="ECO:0000256" key="5">
    <source>
        <dbReference type="ARBA" id="ARBA00022527"/>
    </source>
</evidence>
<feature type="chain" id="PRO_5035758546" description="non-specific serine/threonine protein kinase" evidence="21">
    <location>
        <begin position="23"/>
        <end position="1000"/>
    </location>
</feature>
<keyword evidence="10 21" id="KW-0732">Signal</keyword>
<dbReference type="EC" id="2.7.11.1" evidence="3"/>
<comment type="catalytic activity">
    <reaction evidence="19">
        <text>L-seryl-[protein] + ATP = O-phospho-L-seryl-[protein] + ADP + H(+)</text>
        <dbReference type="Rhea" id="RHEA:17989"/>
        <dbReference type="Rhea" id="RHEA-COMP:9863"/>
        <dbReference type="Rhea" id="RHEA-COMP:11604"/>
        <dbReference type="ChEBI" id="CHEBI:15378"/>
        <dbReference type="ChEBI" id="CHEBI:29999"/>
        <dbReference type="ChEBI" id="CHEBI:30616"/>
        <dbReference type="ChEBI" id="CHEBI:83421"/>
        <dbReference type="ChEBI" id="CHEBI:456216"/>
        <dbReference type="EC" id="2.7.11.1"/>
    </reaction>
</comment>
<dbReference type="InterPro" id="IPR032675">
    <property type="entry name" value="LRR_dom_sf"/>
</dbReference>
<dbReference type="GO" id="GO:0004674">
    <property type="term" value="F:protein serine/threonine kinase activity"/>
    <property type="evidence" value="ECO:0007669"/>
    <property type="project" value="UniProtKB-KW"/>
</dbReference>
<dbReference type="Gene3D" id="1.10.510.10">
    <property type="entry name" value="Transferase(Phosphotransferase) domain 1"/>
    <property type="match status" value="1"/>
</dbReference>
<evidence type="ECO:0000256" key="6">
    <source>
        <dbReference type="ARBA" id="ARBA00022553"/>
    </source>
</evidence>
<dbReference type="InterPro" id="IPR055414">
    <property type="entry name" value="LRR_R13L4/SHOC2-like"/>
</dbReference>
<comment type="catalytic activity">
    <reaction evidence="18">
        <text>L-threonyl-[protein] + ATP = O-phospho-L-threonyl-[protein] + ADP + H(+)</text>
        <dbReference type="Rhea" id="RHEA:46608"/>
        <dbReference type="Rhea" id="RHEA-COMP:11060"/>
        <dbReference type="Rhea" id="RHEA-COMP:11605"/>
        <dbReference type="ChEBI" id="CHEBI:15378"/>
        <dbReference type="ChEBI" id="CHEBI:30013"/>
        <dbReference type="ChEBI" id="CHEBI:30616"/>
        <dbReference type="ChEBI" id="CHEBI:61977"/>
        <dbReference type="ChEBI" id="CHEBI:456216"/>
        <dbReference type="EC" id="2.7.11.1"/>
    </reaction>
</comment>
<keyword evidence="13" id="KW-0418">Kinase</keyword>
<keyword evidence="16 20" id="KW-0472">Membrane</keyword>
<evidence type="ECO:0000256" key="1">
    <source>
        <dbReference type="ARBA" id="ARBA00004162"/>
    </source>
</evidence>
<evidence type="ECO:0000313" key="24">
    <source>
        <dbReference type="Proteomes" id="UP000825935"/>
    </source>
</evidence>
<keyword evidence="17" id="KW-0325">Glycoprotein</keyword>
<dbReference type="OrthoDB" id="676979at2759"/>
<evidence type="ECO:0000256" key="2">
    <source>
        <dbReference type="ARBA" id="ARBA00008684"/>
    </source>
</evidence>
<evidence type="ECO:0000256" key="11">
    <source>
        <dbReference type="ARBA" id="ARBA00022737"/>
    </source>
</evidence>
<dbReference type="InterPro" id="IPR008271">
    <property type="entry name" value="Ser/Thr_kinase_AS"/>
</dbReference>
<dbReference type="SMART" id="SM00220">
    <property type="entry name" value="S_TKc"/>
    <property type="match status" value="1"/>
</dbReference>
<dbReference type="InterPro" id="IPR013210">
    <property type="entry name" value="LRR_N_plant-typ"/>
</dbReference>
<gene>
    <name evidence="23" type="ORF">KP509_22G056200</name>
</gene>
<protein>
    <recommendedName>
        <fullName evidence="3">non-specific serine/threonine protein kinase</fullName>
        <ecNumber evidence="3">2.7.11.1</ecNumber>
    </recommendedName>
</protein>
<dbReference type="Pfam" id="PF23598">
    <property type="entry name" value="LRR_14"/>
    <property type="match status" value="1"/>
</dbReference>
<comment type="similarity">
    <text evidence="2">Belongs to the protein kinase superfamily. Ser/Thr protein kinase family.</text>
</comment>
<accession>A0A8T2S8L0</accession>
<dbReference type="SUPFAM" id="SSF52047">
    <property type="entry name" value="RNI-like"/>
    <property type="match status" value="1"/>
</dbReference>
<evidence type="ECO:0000256" key="14">
    <source>
        <dbReference type="ARBA" id="ARBA00022840"/>
    </source>
</evidence>
<comment type="subcellular location">
    <subcellularLocation>
        <location evidence="1">Cell membrane</location>
        <topology evidence="1">Single-pass membrane protein</topology>
    </subcellularLocation>
</comment>
<sequence length="1000" mass="108642">MEELQVHTLLAFAICIFGSVFCESTRATSSLHVEAEALLSLKTSIVDISGRLASWTIIDKEGRLITENAHCNWVGVGCDRNFSVTSLNISSMGLSGSLLPAVGLFPSLINLSVAENHFSGLLPKEIASLSHLVYLNISNNNFSGIFPSGFANLKSLQVLDAFNNNFSGGLPLELSLLTSLRHLHLGGNYFSGHMPPQYGNMQSLEYLGLSGNALTGRIPAEFGSLSELRELYLGYYNELEGGIPVEIGRLSKLVRLDLSCSGLHGIIPAALGHLGNLDTLFLQKNGLTGSIPPQLGNIYSLKSLDLSCNSLTGSIPQELGKLQKLELLNLFENSIQGSIPSGIADLPNLQVLKLFTNKLTGVVPQHLGANGKLIIVDLALNLLGGPIPPQICMKQALEQLILMNNRFSGTIPETLAKCVKLTRVRLGNNKLHGSIPPSLFLLPALNYLELLGNELTGMIPGRIANLSMLGTLDLSYNQLTGSLPSSIGRLDQLINLVLAGNKLSGVIPHEVGSLQKLVKLDLSRNMLSGNIPPALGDCSSMTMLDLSHNQLDGEIPPVLSKLFILDTLNLSWNHFTGAIPQNFVSINTLVIVDFSFNNLSGLIPEGGKFSTLNGSSFVGNPGLCGKQLNGDCSQIDTSNAARLKRQKIIISICCLLVGLSCIAVIIAWCLRRVEVGVGWELILFEKLTFSLKDVVGCITEENIISKGGSAIVYKGLLPGNQVIAIKAISTNLKICTGVDNRLATEIRTLGCIRHRNIVRLLGFCTNNETSLLLLEYMPNGSLSDLLHGPRGVLLDWGLRYKIALDSAKGLCYLHHDHSPTIVHRDVKSSNILLDDNFEAHVADFGLAKVLRGSGTSESMTSIAGSYGYIAPEYAYTLRVDEKSDVYSYGVVLLELITGRRPTEPDYGDYTDIAGWVRRKARSSEDRREIMDARIQTIADSSLKIQQEFMLLLEVAIRCVSIQPDHRPTMHNVVQLLTHGCNASSENHHEQQTKRTKMLEP</sequence>
<dbReference type="Pfam" id="PF08263">
    <property type="entry name" value="LRRNT_2"/>
    <property type="match status" value="1"/>
</dbReference>
<dbReference type="InterPro" id="IPR000719">
    <property type="entry name" value="Prot_kinase_dom"/>
</dbReference>
<dbReference type="PANTHER" id="PTHR48056">
    <property type="entry name" value="LRR RECEPTOR-LIKE SERINE/THREONINE-PROTEIN KINASE-RELATED"/>
    <property type="match status" value="1"/>
</dbReference>
<evidence type="ECO:0000256" key="3">
    <source>
        <dbReference type="ARBA" id="ARBA00012513"/>
    </source>
</evidence>
<keyword evidence="8" id="KW-0808">Transferase</keyword>
<dbReference type="GO" id="GO:0033612">
    <property type="term" value="F:receptor serine/threonine kinase binding"/>
    <property type="evidence" value="ECO:0007669"/>
    <property type="project" value="TreeGrafter"/>
</dbReference>
<keyword evidence="9 20" id="KW-0812">Transmembrane</keyword>
<feature type="domain" description="Protein kinase" evidence="22">
    <location>
        <begin position="698"/>
        <end position="981"/>
    </location>
</feature>
<dbReference type="Gene3D" id="3.30.200.20">
    <property type="entry name" value="Phosphorylase Kinase, domain 1"/>
    <property type="match status" value="1"/>
</dbReference>
<feature type="signal peptide" evidence="21">
    <location>
        <begin position="1"/>
        <end position="22"/>
    </location>
</feature>
<comment type="caution">
    <text evidence="23">The sequence shown here is derived from an EMBL/GenBank/DDBJ whole genome shotgun (WGS) entry which is preliminary data.</text>
</comment>
<evidence type="ECO:0000256" key="12">
    <source>
        <dbReference type="ARBA" id="ARBA00022741"/>
    </source>
</evidence>
<dbReference type="Pfam" id="PF00069">
    <property type="entry name" value="Pkinase"/>
    <property type="match status" value="1"/>
</dbReference>
<evidence type="ECO:0000256" key="15">
    <source>
        <dbReference type="ARBA" id="ARBA00022989"/>
    </source>
</evidence>
<evidence type="ECO:0000256" key="13">
    <source>
        <dbReference type="ARBA" id="ARBA00022777"/>
    </source>
</evidence>
<dbReference type="InterPro" id="IPR003591">
    <property type="entry name" value="Leu-rich_rpt_typical-subtyp"/>
</dbReference>
<dbReference type="PROSITE" id="PS50011">
    <property type="entry name" value="PROTEIN_KINASE_DOM"/>
    <property type="match status" value="1"/>
</dbReference>
<dbReference type="GO" id="GO:0005886">
    <property type="term" value="C:plasma membrane"/>
    <property type="evidence" value="ECO:0007669"/>
    <property type="project" value="UniProtKB-SubCell"/>
</dbReference>
<evidence type="ECO:0000256" key="16">
    <source>
        <dbReference type="ARBA" id="ARBA00023136"/>
    </source>
</evidence>
<dbReference type="PANTHER" id="PTHR48056:SF44">
    <property type="entry name" value="RECEPTOR PROTEIN KINASE CLAVATA1"/>
    <property type="match status" value="1"/>
</dbReference>
<evidence type="ECO:0000259" key="22">
    <source>
        <dbReference type="PROSITE" id="PS50011"/>
    </source>
</evidence>
<evidence type="ECO:0000313" key="23">
    <source>
        <dbReference type="EMBL" id="KAH7307379.1"/>
    </source>
</evidence>
<dbReference type="OMA" id="DSWNIPN"/>
<reference evidence="23" key="1">
    <citation type="submission" date="2021-08" db="EMBL/GenBank/DDBJ databases">
        <title>WGS assembly of Ceratopteris richardii.</title>
        <authorList>
            <person name="Marchant D.B."/>
            <person name="Chen G."/>
            <person name="Jenkins J."/>
            <person name="Shu S."/>
            <person name="Leebens-Mack J."/>
            <person name="Grimwood J."/>
            <person name="Schmutz J."/>
            <person name="Soltis P."/>
            <person name="Soltis D."/>
            <person name="Chen Z.-H."/>
        </authorList>
    </citation>
    <scope>NUCLEOTIDE SEQUENCE</scope>
    <source>
        <strain evidence="23">Whitten #5841</strain>
        <tissue evidence="23">Leaf</tissue>
    </source>
</reference>
<dbReference type="FunFam" id="3.80.10.10:FF:000275">
    <property type="entry name" value="Leucine-rich repeat receptor-like protein kinase"/>
    <property type="match status" value="1"/>
</dbReference>